<evidence type="ECO:0000313" key="2">
    <source>
        <dbReference type="EMBL" id="CAK7901689.1"/>
    </source>
</evidence>
<comment type="caution">
    <text evidence="2">The sequence shown here is derived from an EMBL/GenBank/DDBJ whole genome shotgun (WGS) entry which is preliminary data.</text>
</comment>
<organism evidence="2 3">
    <name type="scientific">Peronospora matthiolae</name>
    <dbReference type="NCBI Taxonomy" id="2874970"/>
    <lineage>
        <taxon>Eukaryota</taxon>
        <taxon>Sar</taxon>
        <taxon>Stramenopiles</taxon>
        <taxon>Oomycota</taxon>
        <taxon>Peronosporomycetes</taxon>
        <taxon>Peronosporales</taxon>
        <taxon>Peronosporaceae</taxon>
        <taxon>Peronospora</taxon>
    </lineage>
</organism>
<dbReference type="Proteomes" id="UP001162060">
    <property type="component" value="Unassembled WGS sequence"/>
</dbReference>
<gene>
    <name evidence="2" type="ORF">PM001_LOCUS2321</name>
</gene>
<dbReference type="EMBL" id="CAKLBY020000024">
    <property type="protein sequence ID" value="CAK7901689.1"/>
    <property type="molecule type" value="Genomic_DNA"/>
</dbReference>
<evidence type="ECO:0000313" key="3">
    <source>
        <dbReference type="Proteomes" id="UP001162060"/>
    </source>
</evidence>
<reference evidence="2" key="1">
    <citation type="submission" date="2024-01" db="EMBL/GenBank/DDBJ databases">
        <authorList>
            <person name="Webb A."/>
        </authorList>
    </citation>
    <scope>NUCLEOTIDE SEQUENCE</scope>
    <source>
        <strain evidence="2">Pm1</strain>
    </source>
</reference>
<protein>
    <recommendedName>
        <fullName evidence="1">Retrotransposon gag domain-containing protein</fullName>
    </recommendedName>
</protein>
<dbReference type="Pfam" id="PF03732">
    <property type="entry name" value="Retrotrans_gag"/>
    <property type="match status" value="1"/>
</dbReference>
<dbReference type="InterPro" id="IPR005162">
    <property type="entry name" value="Retrotrans_gag_dom"/>
</dbReference>
<accession>A0AAV1T6I4</accession>
<feature type="domain" description="Retrotransposon gag" evidence="1">
    <location>
        <begin position="146"/>
        <end position="240"/>
    </location>
</feature>
<dbReference type="AlphaFoldDB" id="A0AAV1T6I4"/>
<sequence>MNMLDDEDDQSFHATRDGYSHLSNVEWDAVERMGSTKGTHAVSVMLEALNRDAQHATIAKFIQNELDAECEKVALLHQQGSQQAELLRQQQAAAGGSMHSRRPETLKIDISKYRRVEEDSLLRWFVELDDAIRARRIDDGDMQVAFAQSNLAGRAKTWALGIKSHDPYAFGSLEGFKSRLRQTFEPPRAEFRARTELLKLRQGKRDVHAYAQHIRHLTSCISSNPVDEHTLVSVFLQGLADGPVKTHLFRLELDSL</sequence>
<evidence type="ECO:0000259" key="1">
    <source>
        <dbReference type="Pfam" id="PF03732"/>
    </source>
</evidence>
<name>A0AAV1T6I4_9STRA</name>
<proteinExistence type="predicted"/>